<reference evidence="4" key="1">
    <citation type="journal article" date="2013" name="Genome Announc.">
        <title>Draft genome sequence of the ascomycete Phaeoacremonium aleophilum strain UCR-PA7, a causal agent of the esca disease complex in grapevines.</title>
        <authorList>
            <person name="Blanco-Ulate B."/>
            <person name="Rolshausen P."/>
            <person name="Cantu D."/>
        </authorList>
    </citation>
    <scope>NUCLEOTIDE SEQUENCE [LARGE SCALE GENOMIC DNA]</scope>
    <source>
        <strain evidence="4">UCR-PA7</strain>
    </source>
</reference>
<dbReference type="EMBL" id="KB932814">
    <property type="protein sequence ID" value="EOO03673.1"/>
    <property type="molecule type" value="Genomic_DNA"/>
</dbReference>
<keyword evidence="2" id="KW-0472">Membrane</keyword>
<evidence type="ECO:0000256" key="2">
    <source>
        <dbReference type="SAM" id="Phobius"/>
    </source>
</evidence>
<dbReference type="Gene3D" id="1.20.58.340">
    <property type="entry name" value="Magnesium transport protein CorA, transmembrane region"/>
    <property type="match status" value="1"/>
</dbReference>
<feature type="transmembrane region" description="Helical" evidence="2">
    <location>
        <begin position="402"/>
        <end position="422"/>
    </location>
</feature>
<gene>
    <name evidence="3" type="ORF">UCRPA7_801</name>
</gene>
<dbReference type="RefSeq" id="XP_007911589.1">
    <property type="nucleotide sequence ID" value="XM_007913398.1"/>
</dbReference>
<evidence type="ECO:0000313" key="3">
    <source>
        <dbReference type="EMBL" id="EOO03673.1"/>
    </source>
</evidence>
<feature type="region of interest" description="Disordered" evidence="1">
    <location>
        <begin position="472"/>
        <end position="495"/>
    </location>
</feature>
<dbReference type="AlphaFoldDB" id="R8BWE9"/>
<keyword evidence="4" id="KW-1185">Reference proteome</keyword>
<keyword evidence="2" id="KW-1133">Transmembrane helix</keyword>
<accession>R8BWE9</accession>
<dbReference type="GeneID" id="19328822"/>
<evidence type="ECO:0000256" key="1">
    <source>
        <dbReference type="SAM" id="MobiDB-lite"/>
    </source>
</evidence>
<dbReference type="OrthoDB" id="3231000at2759"/>
<dbReference type="KEGG" id="tmn:UCRPA7_801"/>
<name>R8BWE9_PHAM7</name>
<protein>
    <submittedName>
        <fullName evidence="3">Uncharacterized protein</fullName>
    </submittedName>
</protein>
<proteinExistence type="predicted"/>
<evidence type="ECO:0000313" key="4">
    <source>
        <dbReference type="Proteomes" id="UP000014074"/>
    </source>
</evidence>
<feature type="transmembrane region" description="Helical" evidence="2">
    <location>
        <begin position="434"/>
        <end position="454"/>
    </location>
</feature>
<dbReference type="Proteomes" id="UP000014074">
    <property type="component" value="Unassembled WGS sequence"/>
</dbReference>
<organism evidence="3 4">
    <name type="scientific">Phaeoacremonium minimum (strain UCR-PA7)</name>
    <name type="common">Esca disease fungus</name>
    <name type="synonym">Togninia minima</name>
    <dbReference type="NCBI Taxonomy" id="1286976"/>
    <lineage>
        <taxon>Eukaryota</taxon>
        <taxon>Fungi</taxon>
        <taxon>Dikarya</taxon>
        <taxon>Ascomycota</taxon>
        <taxon>Pezizomycotina</taxon>
        <taxon>Sordariomycetes</taxon>
        <taxon>Sordariomycetidae</taxon>
        <taxon>Togniniales</taxon>
        <taxon>Togniniaceae</taxon>
        <taxon>Phaeoacremonium</taxon>
    </lineage>
</organism>
<dbReference type="HOGENOM" id="CLU_034568_0_0_1"/>
<dbReference type="eggNOG" id="ENOG502SMU8">
    <property type="taxonomic scope" value="Eukaryota"/>
</dbReference>
<keyword evidence="2" id="KW-0812">Transmembrane</keyword>
<sequence length="495" mass="56178">MVWSRISVVNFDRDNVTVGPPIKSKNALDEHFNTRPQGSANRHLYLVELQQNFADGSIPNEGHVDTNLQELIDIFGQQLQVPELFFEDHLDDGLRFGYISDVRDPVLPSSLNPRRQFHLEYPEPRTLDPTEVAFLRDDEAFVATCSLTGRDILCHEWKKGEVLLTTSRKCSFWSKLSDDSVTLGWDAVILCDPSAVEGRVKGSTLILKPNKSFPFPEGFNVATSRRTSRTRPGQPRPGHASIFDDLCFYYSNHSDKLGDVSDPMAASLFAKKIVTSHYAHILGFVSHQTSSMRARGWSLKRANHQEVDESREVEKEWSQYRGGEFMESLATNLDQLGIPLLHSSGDTGVVAHYGDWTSIDVDLQYLYMTFDLRRRDYDRITTSIAAFVGMKEAERSLNVAKLTTYFALVLTPLAWMASFFSMSPRYLPDGDLKWVYWLVSFATIAMSLAIYRLGNIIRLRDVRLDKLVNDPRRNSSRRGSNASKDTSAWSLDDMP</sequence>